<dbReference type="HOGENOM" id="CLU_2814165_0_0_1"/>
<name>B8M034_TALSN</name>
<organism evidence="1 2">
    <name type="scientific">Talaromyces stipitatus (strain ATCC 10500 / CBS 375.48 / QM 6759 / NRRL 1006)</name>
    <name type="common">Penicillium stipitatum</name>
    <dbReference type="NCBI Taxonomy" id="441959"/>
    <lineage>
        <taxon>Eukaryota</taxon>
        <taxon>Fungi</taxon>
        <taxon>Dikarya</taxon>
        <taxon>Ascomycota</taxon>
        <taxon>Pezizomycotina</taxon>
        <taxon>Eurotiomycetes</taxon>
        <taxon>Eurotiomycetidae</taxon>
        <taxon>Eurotiales</taxon>
        <taxon>Trichocomaceae</taxon>
        <taxon>Talaromyces</taxon>
        <taxon>Talaromyces sect. Talaromyces</taxon>
    </lineage>
</organism>
<protein>
    <submittedName>
        <fullName evidence="1">Uncharacterized protein</fullName>
    </submittedName>
</protein>
<sequence>MIPSGQRRWSEDFPHLLHQERPQNLPSRHSYYVFTRDAAAMLAYVDWQSYGKCEAQIDRILDTFDKA</sequence>
<dbReference type="AlphaFoldDB" id="B8M034"/>
<dbReference type="GeneID" id="8104837"/>
<dbReference type="VEuPathDB" id="FungiDB:TSTA_081990"/>
<keyword evidence="2" id="KW-1185">Reference proteome</keyword>
<evidence type="ECO:0000313" key="2">
    <source>
        <dbReference type="Proteomes" id="UP000001745"/>
    </source>
</evidence>
<reference evidence="2" key="1">
    <citation type="journal article" date="2015" name="Genome Announc.">
        <title>Genome sequence of the AIDS-associated pathogen Penicillium marneffei (ATCC18224) and its near taxonomic relative Talaromyces stipitatus (ATCC10500).</title>
        <authorList>
            <person name="Nierman W.C."/>
            <person name="Fedorova-Abrams N.D."/>
            <person name="Andrianopoulos A."/>
        </authorList>
    </citation>
    <scope>NUCLEOTIDE SEQUENCE [LARGE SCALE GENOMIC DNA]</scope>
    <source>
        <strain evidence="2">ATCC 10500 / CBS 375.48 / QM 6759 / NRRL 1006</strain>
    </source>
</reference>
<dbReference type="EMBL" id="EQ962653">
    <property type="protein sequence ID" value="EED20966.1"/>
    <property type="molecule type" value="Genomic_DNA"/>
</dbReference>
<dbReference type="Proteomes" id="UP000001745">
    <property type="component" value="Unassembled WGS sequence"/>
</dbReference>
<gene>
    <name evidence="1" type="ORF">TSTA_081990</name>
</gene>
<dbReference type="InParanoid" id="B8M034"/>
<evidence type="ECO:0000313" key="1">
    <source>
        <dbReference type="EMBL" id="EED20966.1"/>
    </source>
</evidence>
<accession>B8M034</accession>
<proteinExistence type="predicted"/>
<dbReference type="RefSeq" id="XP_002477929.1">
    <property type="nucleotide sequence ID" value="XM_002477884.1"/>
</dbReference>